<proteinExistence type="predicted"/>
<keyword evidence="1" id="KW-0472">Membrane</keyword>
<name>A0A1X7CGJ3_9BACT</name>
<feature type="transmembrane region" description="Helical" evidence="1">
    <location>
        <begin position="141"/>
        <end position="159"/>
    </location>
</feature>
<evidence type="ECO:0000256" key="1">
    <source>
        <dbReference type="SAM" id="Phobius"/>
    </source>
</evidence>
<dbReference type="Pfam" id="PF04307">
    <property type="entry name" value="YdjM"/>
    <property type="match status" value="1"/>
</dbReference>
<evidence type="ECO:0000313" key="2">
    <source>
        <dbReference type="EMBL" id="SME96148.1"/>
    </source>
</evidence>
<dbReference type="AlphaFoldDB" id="A0A1X7CGJ3"/>
<sequence>MRNLYCASASWIPTWLHHEFAALLLMILGAILPDIVDRAFSGHKRATHLQYKKNAGEWLSEREFSEMLEAKKSWWAIHRKLTHWWVIPIILYAIGLQPVAIGWASHLLLDAITPMGIPKLSPFPKDETGYMRFTFLSDLKWFEGVVTLVLVAMTIAGFVV</sequence>
<dbReference type="Proteomes" id="UP000192906">
    <property type="component" value="Unassembled WGS sequence"/>
</dbReference>
<organism evidence="2 3">
    <name type="scientific">Desulfovibrio gilichinskyi</name>
    <dbReference type="NCBI Taxonomy" id="1519643"/>
    <lineage>
        <taxon>Bacteria</taxon>
        <taxon>Pseudomonadati</taxon>
        <taxon>Thermodesulfobacteriota</taxon>
        <taxon>Desulfovibrionia</taxon>
        <taxon>Desulfovibrionales</taxon>
        <taxon>Desulfovibrionaceae</taxon>
        <taxon>Desulfovibrio</taxon>
    </lineage>
</organism>
<keyword evidence="3" id="KW-1185">Reference proteome</keyword>
<evidence type="ECO:0000313" key="3">
    <source>
        <dbReference type="Proteomes" id="UP000192906"/>
    </source>
</evidence>
<keyword evidence="1" id="KW-1133">Transmembrane helix</keyword>
<feature type="transmembrane region" description="Helical" evidence="1">
    <location>
        <begin position="81"/>
        <end position="104"/>
    </location>
</feature>
<dbReference type="InterPro" id="IPR007404">
    <property type="entry name" value="YdjM-like"/>
</dbReference>
<dbReference type="EMBL" id="FWZU01000001">
    <property type="protein sequence ID" value="SME96148.1"/>
    <property type="molecule type" value="Genomic_DNA"/>
</dbReference>
<reference evidence="3" key="1">
    <citation type="submission" date="2017-04" db="EMBL/GenBank/DDBJ databases">
        <authorList>
            <person name="Varghese N."/>
            <person name="Submissions S."/>
        </authorList>
    </citation>
    <scope>NUCLEOTIDE SEQUENCE [LARGE SCALE GENOMIC DNA]</scope>
    <source>
        <strain evidence="3">K3S</strain>
    </source>
</reference>
<protein>
    <submittedName>
        <fullName evidence="2">Inner membrane protein</fullName>
    </submittedName>
</protein>
<feature type="transmembrane region" description="Helical" evidence="1">
    <location>
        <begin position="20"/>
        <end position="36"/>
    </location>
</feature>
<keyword evidence="1" id="KW-0812">Transmembrane</keyword>
<gene>
    <name evidence="2" type="ORF">SAMN06295933_0866</name>
</gene>
<accession>A0A1X7CGJ3</accession>
<dbReference type="STRING" id="1519643.SAMN06295933_0866"/>